<dbReference type="GO" id="GO:0005886">
    <property type="term" value="C:plasma membrane"/>
    <property type="evidence" value="ECO:0007669"/>
    <property type="project" value="UniProtKB-SubCell"/>
</dbReference>
<keyword evidence="2" id="KW-0813">Transport</keyword>
<name>A0A6M0P1L4_9BACI</name>
<organism evidence="9 10">
    <name type="scientific">Heyndrickxia ginsengihumi</name>
    <dbReference type="NCBI Taxonomy" id="363870"/>
    <lineage>
        <taxon>Bacteria</taxon>
        <taxon>Bacillati</taxon>
        <taxon>Bacillota</taxon>
        <taxon>Bacilli</taxon>
        <taxon>Bacillales</taxon>
        <taxon>Bacillaceae</taxon>
        <taxon>Heyndrickxia</taxon>
    </lineage>
</organism>
<keyword evidence="4" id="KW-0029">Amino-acid transport</keyword>
<evidence type="ECO:0000256" key="2">
    <source>
        <dbReference type="ARBA" id="ARBA00022448"/>
    </source>
</evidence>
<feature type="transmembrane region" description="Helical" evidence="7">
    <location>
        <begin position="298"/>
        <end position="323"/>
    </location>
</feature>
<dbReference type="Proteomes" id="UP000476934">
    <property type="component" value="Unassembled WGS sequence"/>
</dbReference>
<dbReference type="PANTHER" id="PTHR43495:SF5">
    <property type="entry name" value="GAMMA-AMINOBUTYRIC ACID PERMEASE"/>
    <property type="match status" value="1"/>
</dbReference>
<dbReference type="EMBL" id="JAAIWK010000001">
    <property type="protein sequence ID" value="NEY18522.1"/>
    <property type="molecule type" value="Genomic_DNA"/>
</dbReference>
<feature type="transmembrane region" description="Helical" evidence="7">
    <location>
        <begin position="412"/>
        <end position="432"/>
    </location>
</feature>
<keyword evidence="10" id="KW-1185">Reference proteome</keyword>
<evidence type="ECO:0000256" key="5">
    <source>
        <dbReference type="ARBA" id="ARBA00022989"/>
    </source>
</evidence>
<feature type="transmembrane region" description="Helical" evidence="7">
    <location>
        <begin position="100"/>
        <end position="119"/>
    </location>
</feature>
<evidence type="ECO:0000256" key="3">
    <source>
        <dbReference type="ARBA" id="ARBA00022692"/>
    </source>
</evidence>
<gene>
    <name evidence="9" type="ORF">G4D61_00880</name>
</gene>
<keyword evidence="5 7" id="KW-1133">Transmembrane helix</keyword>
<feature type="transmembrane region" description="Helical" evidence="7">
    <location>
        <begin position="214"/>
        <end position="236"/>
    </location>
</feature>
<comment type="caution">
    <text evidence="9">The sequence shown here is derived from an EMBL/GenBank/DDBJ whole genome shotgun (WGS) entry which is preliminary data.</text>
</comment>
<evidence type="ECO:0000256" key="6">
    <source>
        <dbReference type="ARBA" id="ARBA00023136"/>
    </source>
</evidence>
<evidence type="ECO:0000259" key="8">
    <source>
        <dbReference type="Pfam" id="PF00324"/>
    </source>
</evidence>
<dbReference type="GO" id="GO:0006865">
    <property type="term" value="P:amino acid transport"/>
    <property type="evidence" value="ECO:0007669"/>
    <property type="project" value="UniProtKB-KW"/>
</dbReference>
<feature type="transmembrane region" description="Helical" evidence="7">
    <location>
        <begin position="248"/>
        <end position="271"/>
    </location>
</feature>
<feature type="transmembrane region" description="Helical" evidence="7">
    <location>
        <begin position="139"/>
        <end position="158"/>
    </location>
</feature>
<protein>
    <submittedName>
        <fullName evidence="9">Amino acid permease</fullName>
    </submittedName>
</protein>
<evidence type="ECO:0000313" key="9">
    <source>
        <dbReference type="EMBL" id="NEY18522.1"/>
    </source>
</evidence>
<feature type="transmembrane region" description="Helical" evidence="7">
    <location>
        <begin position="438"/>
        <end position="456"/>
    </location>
</feature>
<keyword evidence="3 7" id="KW-0812">Transmembrane</keyword>
<evidence type="ECO:0000256" key="7">
    <source>
        <dbReference type="SAM" id="Phobius"/>
    </source>
</evidence>
<feature type="transmembrane region" description="Helical" evidence="7">
    <location>
        <begin position="372"/>
        <end position="391"/>
    </location>
</feature>
<comment type="subcellular location">
    <subcellularLocation>
        <location evidence="1">Cell membrane</location>
        <topology evidence="1">Multi-pass membrane protein</topology>
    </subcellularLocation>
</comment>
<feature type="transmembrane region" description="Helical" evidence="7">
    <location>
        <begin position="170"/>
        <end position="194"/>
    </location>
</feature>
<dbReference type="AlphaFoldDB" id="A0A6M0P1L4"/>
<dbReference type="Pfam" id="PF00324">
    <property type="entry name" value="AA_permease"/>
    <property type="match status" value="1"/>
</dbReference>
<dbReference type="PANTHER" id="PTHR43495">
    <property type="entry name" value="GABA PERMEASE"/>
    <property type="match status" value="1"/>
</dbReference>
<feature type="domain" description="Amino acid permease/ SLC12A" evidence="8">
    <location>
        <begin position="32"/>
        <end position="461"/>
    </location>
</feature>
<evidence type="ECO:0000256" key="4">
    <source>
        <dbReference type="ARBA" id="ARBA00022970"/>
    </source>
</evidence>
<dbReference type="GO" id="GO:0055085">
    <property type="term" value="P:transmembrane transport"/>
    <property type="evidence" value="ECO:0007669"/>
    <property type="project" value="InterPro"/>
</dbReference>
<dbReference type="Gene3D" id="1.20.1740.10">
    <property type="entry name" value="Amino acid/polyamine transporter I"/>
    <property type="match status" value="1"/>
</dbReference>
<evidence type="ECO:0000256" key="1">
    <source>
        <dbReference type="ARBA" id="ARBA00004651"/>
    </source>
</evidence>
<reference evidence="9 10" key="1">
    <citation type="submission" date="2020-02" db="EMBL/GenBank/DDBJ databases">
        <authorList>
            <person name="Feng H."/>
        </authorList>
    </citation>
    <scope>NUCLEOTIDE SEQUENCE [LARGE SCALE GENOMIC DNA]</scope>
    <source>
        <strain evidence="9 10">Gsoil 114</strain>
    </source>
</reference>
<feature type="transmembrane region" description="Helical" evidence="7">
    <location>
        <begin position="343"/>
        <end position="366"/>
    </location>
</feature>
<proteinExistence type="predicted"/>
<feature type="transmembrane region" description="Helical" evidence="7">
    <location>
        <begin position="59"/>
        <end position="79"/>
    </location>
</feature>
<feature type="transmembrane region" description="Helical" evidence="7">
    <location>
        <begin position="29"/>
        <end position="53"/>
    </location>
</feature>
<dbReference type="InterPro" id="IPR004840">
    <property type="entry name" value="Amino_acid_permease_CS"/>
</dbReference>
<reference evidence="9 10" key="2">
    <citation type="submission" date="2020-03" db="EMBL/GenBank/DDBJ databases">
        <title>Bacillus aquiflavi sp. nov., isolated from yellow water of strong flavor Chinese baijiu in Yibin region of China.</title>
        <authorList>
            <person name="Xie J."/>
        </authorList>
    </citation>
    <scope>NUCLEOTIDE SEQUENCE [LARGE SCALE GENOMIC DNA]</scope>
    <source>
        <strain evidence="9 10">Gsoil 114</strain>
    </source>
</reference>
<dbReference type="RefSeq" id="WP_025727395.1">
    <property type="nucleotide sequence ID" value="NZ_JAAIWK010000001.1"/>
</dbReference>
<accession>A0A6M0P1L4</accession>
<dbReference type="PROSITE" id="PS00218">
    <property type="entry name" value="AMINO_ACID_PERMEASE_1"/>
    <property type="match status" value="1"/>
</dbReference>
<evidence type="ECO:0000313" key="10">
    <source>
        <dbReference type="Proteomes" id="UP000476934"/>
    </source>
</evidence>
<dbReference type="PIRSF" id="PIRSF006060">
    <property type="entry name" value="AA_transporter"/>
    <property type="match status" value="1"/>
</dbReference>
<sequence>MKYHHIFKQAVKHKQEVQMKKGKGAHLEWWQLSLIGIGSIIGAGFFLGTGLSIHSAGPSVLVGYLIAGMTAFFVFSALAEMSVNDPQPGSFRTYSKKAFGDTYGFVIGWMYWLSGILIMSSEIVALSTFTQFWFPHVPLWIFTIIYSLCGFGINLLGVQNFGKIESIFAVIKLSTLFAFIVFGALFLFGIIHPVSASTIQHSAMTNFFPHGLKGLWSALIFIFFSFGGIEVVGVASTELKNKNEVPKAGYGLVIVLVALYLLALFFVLYMVSWTKINTSTSPFVMALSAFHIPFLDSIFNLIIISAAFSTMVGALFSITHIMVALAEDGDAPQRLKKKNSRGVAVNSLLLTAIGLAVSILCSFLLPKTLYEYVTTAAGVLLILNWMNILASHIKLHPTYGHQEKFKAPGFPFTSYMGILFILITLSGALLYANERIGLFISIGMVILIFIGDKLIYRNNKTVVSRP</sequence>
<keyword evidence="6 7" id="KW-0472">Membrane</keyword>
<dbReference type="InterPro" id="IPR004841">
    <property type="entry name" value="AA-permease/SLC12A_dom"/>
</dbReference>